<evidence type="ECO:0000313" key="1">
    <source>
        <dbReference type="EMBL" id="QMS85616.1"/>
    </source>
</evidence>
<dbReference type="InterPro" id="IPR051454">
    <property type="entry name" value="RNA/ubiquinone_mod_enzymes"/>
</dbReference>
<dbReference type="KEGG" id="xcl:G4Z02_07630"/>
<dbReference type="AlphaFoldDB" id="A0A7L7KTN8"/>
<protein>
    <submittedName>
        <fullName evidence="1">U32 family peptidase</fullName>
    </submittedName>
</protein>
<dbReference type="InterPro" id="IPR001539">
    <property type="entry name" value="Peptidase_U32"/>
</dbReference>
<dbReference type="EMBL" id="CP048914">
    <property type="protein sequence ID" value="QMS85616.1"/>
    <property type="molecule type" value="Genomic_DNA"/>
</dbReference>
<keyword evidence="2" id="KW-1185">Reference proteome</keyword>
<sequence>MKLAVTPFNVASVPALLEAGADIIIAGNGHFANRLTTSFSNIELREIREITKNQNKELYIQVNMIVHNKDLEELKLHLSFLMDLDVDGIIFGDIAVLQIAREHHFEEKLIYNPETLNTNYYDAIFWQRKGIKGITIAKEIPLEDMRAFHEQSTIELSLIGHGHLNMFQSRRPLIENYFKYNQEDHRQYIENRNLRLVEEIREESYPIFQDDHGTHIFRDKVMASYEEIDALKDLVDVFIIDGIFKDTAYIKETIQHYRFLLDHPNSKKAKQFAKQYQDDHDTGFLHKKTTYEKGGSDE</sequence>
<dbReference type="PANTHER" id="PTHR30217:SF7">
    <property type="entry name" value="TRNA HYDROXYLATION PROTEIN P2"/>
    <property type="match status" value="1"/>
</dbReference>
<dbReference type="InterPro" id="IPR036822">
    <property type="entry name" value="CutC-like_dom_sf"/>
</dbReference>
<organism evidence="1 2">
    <name type="scientific">Candidatus Xianfuyuplasma coldseepsis</name>
    <dbReference type="NCBI Taxonomy" id="2782163"/>
    <lineage>
        <taxon>Bacteria</taxon>
        <taxon>Bacillati</taxon>
        <taxon>Mycoplasmatota</taxon>
        <taxon>Mollicutes</taxon>
        <taxon>Candidatus Izemoplasmatales</taxon>
        <taxon>Candidatus Izemoplasmataceae</taxon>
        <taxon>Candidatus Xianfuyuplasma</taxon>
    </lineage>
</organism>
<gene>
    <name evidence="1" type="ORF">G4Z02_07630</name>
</gene>
<name>A0A7L7KTN8_9MOLU</name>
<evidence type="ECO:0000313" key="2">
    <source>
        <dbReference type="Proteomes" id="UP000514720"/>
    </source>
</evidence>
<accession>A0A7L7KTN8</accession>
<reference evidence="1 2" key="1">
    <citation type="submission" date="2020-02" db="EMBL/GenBank/DDBJ databases">
        <authorList>
            <person name="Zheng R.K."/>
            <person name="Sun C.M."/>
        </authorList>
    </citation>
    <scope>NUCLEOTIDE SEQUENCE [LARGE SCALE GENOMIC DNA]</scope>
    <source>
        <strain evidence="2">zrk13</strain>
    </source>
</reference>
<dbReference type="RefSeq" id="WP_258877418.1">
    <property type="nucleotide sequence ID" value="NZ_CP048914.1"/>
</dbReference>
<dbReference type="Proteomes" id="UP000514720">
    <property type="component" value="Chromosome"/>
</dbReference>
<dbReference type="PANTHER" id="PTHR30217">
    <property type="entry name" value="PEPTIDASE U32 FAMILY"/>
    <property type="match status" value="1"/>
</dbReference>
<dbReference type="Pfam" id="PF01136">
    <property type="entry name" value="Peptidase_U32"/>
    <property type="match status" value="1"/>
</dbReference>
<dbReference type="SUPFAM" id="SSF110395">
    <property type="entry name" value="CutC-like"/>
    <property type="match status" value="1"/>
</dbReference>
<proteinExistence type="predicted"/>